<dbReference type="EMBL" id="LMWM01000030">
    <property type="protein sequence ID" value="KUM84645.1"/>
    <property type="molecule type" value="Genomic_DNA"/>
</dbReference>
<feature type="region of interest" description="Disordered" evidence="1">
    <location>
        <begin position="1"/>
        <end position="22"/>
    </location>
</feature>
<protein>
    <submittedName>
        <fullName evidence="2">Uncharacterized protein</fullName>
    </submittedName>
</protein>
<dbReference type="Proteomes" id="UP000053039">
    <property type="component" value="Unassembled WGS sequence"/>
</dbReference>
<sequence length="363" mass="38998">MRGPGPSQDVEVTRAPNGRPEVEVDGRVLDTGDRRGADALLRRTGTEIRAIARLGALVNDCLAGRHAPPVEPADDLSWIPSSVRGAPDLRAVTACRSTGRRVQLDPYAAPPALLFATAPDRETATFFDLSGGNRVRGAGVTVAVLLTTMAVTFVAGTRMVCPLRAADLEPHYGDYRAYVKCLNRNGLKGSALPDNSGWTYDGNSTMSQARQNEADIGGCLQPQVEGEAGVELPRAFGIVRSVRPAGRSGLDRFGHVLKTYALGKLAESRVPYCRLGGFRTQPLVHDRAPLRRSWTASCSSPRRHLSMPSPVSPVKPVTPSGAPRGLRPTGGPYARAAGRIHHRHAWVNLRPPITPSPRLDPEE</sequence>
<name>A0A101N163_9ACTN</name>
<evidence type="ECO:0000313" key="3">
    <source>
        <dbReference type="Proteomes" id="UP000053039"/>
    </source>
</evidence>
<organism evidence="2 3">
    <name type="scientific">Streptomyces pseudovenezuelae</name>
    <dbReference type="NCBI Taxonomy" id="67350"/>
    <lineage>
        <taxon>Bacteria</taxon>
        <taxon>Bacillati</taxon>
        <taxon>Actinomycetota</taxon>
        <taxon>Actinomycetes</taxon>
        <taxon>Kitasatosporales</taxon>
        <taxon>Streptomycetaceae</taxon>
        <taxon>Streptomyces</taxon>
        <taxon>Streptomyces aurantiacus group</taxon>
    </lineage>
</organism>
<gene>
    <name evidence="2" type="ORF">AQI94_29155</name>
</gene>
<comment type="caution">
    <text evidence="2">The sequence shown here is derived from an EMBL/GenBank/DDBJ whole genome shotgun (WGS) entry which is preliminary data.</text>
</comment>
<evidence type="ECO:0000313" key="2">
    <source>
        <dbReference type="EMBL" id="KUM84645.1"/>
    </source>
</evidence>
<proteinExistence type="predicted"/>
<feature type="region of interest" description="Disordered" evidence="1">
    <location>
        <begin position="295"/>
        <end position="330"/>
    </location>
</feature>
<feature type="compositionally biased region" description="Low complexity" evidence="1">
    <location>
        <begin position="308"/>
        <end position="320"/>
    </location>
</feature>
<accession>A0A101N163</accession>
<evidence type="ECO:0000256" key="1">
    <source>
        <dbReference type="SAM" id="MobiDB-lite"/>
    </source>
</evidence>
<dbReference type="AlphaFoldDB" id="A0A101N163"/>
<reference evidence="2 3" key="1">
    <citation type="submission" date="2015-10" db="EMBL/GenBank/DDBJ databases">
        <title>Draft genome sequence of Streptomyces pseudovenezuelae DSM 40212, type strain for the species Streptomyces pseudovenezuelae.</title>
        <authorList>
            <person name="Ruckert C."/>
            <person name="Winkler A."/>
            <person name="Kalinowski J."/>
            <person name="Kampfer P."/>
            <person name="Glaeser S."/>
        </authorList>
    </citation>
    <scope>NUCLEOTIDE SEQUENCE [LARGE SCALE GENOMIC DNA]</scope>
    <source>
        <strain evidence="2 3">DSM 40212</strain>
    </source>
</reference>